<evidence type="ECO:0000256" key="1">
    <source>
        <dbReference type="ARBA" id="ARBA00010617"/>
    </source>
</evidence>
<organism evidence="5 6">
    <name type="scientific">Ophiocordyceps unilateralis</name>
    <name type="common">Zombie-ant fungus</name>
    <name type="synonym">Torrubia unilateralis</name>
    <dbReference type="NCBI Taxonomy" id="268505"/>
    <lineage>
        <taxon>Eukaryota</taxon>
        <taxon>Fungi</taxon>
        <taxon>Dikarya</taxon>
        <taxon>Ascomycota</taxon>
        <taxon>Pezizomycotina</taxon>
        <taxon>Sordariomycetes</taxon>
        <taxon>Hypocreomycetidae</taxon>
        <taxon>Hypocreales</taxon>
        <taxon>Ophiocordycipitaceae</taxon>
        <taxon>Ophiocordyceps</taxon>
    </lineage>
</organism>
<dbReference type="Pfam" id="PF00067">
    <property type="entry name" value="p450"/>
    <property type="match status" value="1"/>
</dbReference>
<evidence type="ECO:0000256" key="2">
    <source>
        <dbReference type="ARBA" id="ARBA00022617"/>
    </source>
</evidence>
<protein>
    <recommendedName>
        <fullName evidence="7">Cytochrome P450</fullName>
    </recommendedName>
</protein>
<accession>A0A2A9PQB8</accession>
<dbReference type="PANTHER" id="PTHR24305">
    <property type="entry name" value="CYTOCHROME P450"/>
    <property type="match status" value="1"/>
</dbReference>
<sequence>MIQLSIRDEPVNVVDWFKFLTFDIIGQLTLWETASWVLKRIPFLKWFIEVETWLHQRARSRISLGIQGENGRSDFLSHILAPSGEDGDIITEEEILSNAFLLIVARGDTTATAIPGLLFYLAQNRQAYETLSAEIRNRFHESNINFRNCAAFPYSNACIQETMWLYPPAPEIPTRVSPGDGIDGRDVPVGTYIFVYLTATGRNPRHFTDPPRFHPEL</sequence>
<dbReference type="InterPro" id="IPR001128">
    <property type="entry name" value="Cyt_P450"/>
</dbReference>
<comment type="caution">
    <text evidence="5">The sequence shown here is derived from an EMBL/GenBank/DDBJ whole genome shotgun (WGS) entry which is preliminary data.</text>
</comment>
<keyword evidence="6" id="KW-1185">Reference proteome</keyword>
<dbReference type="GO" id="GO:0020037">
    <property type="term" value="F:heme binding"/>
    <property type="evidence" value="ECO:0007669"/>
    <property type="project" value="InterPro"/>
</dbReference>
<dbReference type="Proteomes" id="UP000037136">
    <property type="component" value="Unassembled WGS sequence"/>
</dbReference>
<keyword evidence="4" id="KW-0408">Iron</keyword>
<reference evidence="5 6" key="1">
    <citation type="journal article" date="2015" name="BMC Genomics">
        <title>Gene expression during zombie ant biting behavior reflects the complexity underlying fungal parasitic behavioral manipulation.</title>
        <authorList>
            <person name="de Bekker C."/>
            <person name="Ohm R.A."/>
            <person name="Loreto R.G."/>
            <person name="Sebastian A."/>
            <person name="Albert I."/>
            <person name="Merrow M."/>
            <person name="Brachmann A."/>
            <person name="Hughes D.P."/>
        </authorList>
    </citation>
    <scope>NUCLEOTIDE SEQUENCE [LARGE SCALE GENOMIC DNA]</scope>
    <source>
        <strain evidence="5 6">SC16a</strain>
    </source>
</reference>
<dbReference type="Gene3D" id="1.10.630.10">
    <property type="entry name" value="Cytochrome P450"/>
    <property type="match status" value="1"/>
</dbReference>
<dbReference type="STRING" id="268505.A0A2A9PQB8"/>
<dbReference type="InterPro" id="IPR036396">
    <property type="entry name" value="Cyt_P450_sf"/>
</dbReference>
<dbReference type="GO" id="GO:0005506">
    <property type="term" value="F:iron ion binding"/>
    <property type="evidence" value="ECO:0007669"/>
    <property type="project" value="InterPro"/>
</dbReference>
<dbReference type="InterPro" id="IPR050121">
    <property type="entry name" value="Cytochrome_P450_monoxygenase"/>
</dbReference>
<keyword evidence="2" id="KW-0349">Heme</keyword>
<dbReference type="EMBL" id="LAZP02000013">
    <property type="protein sequence ID" value="PFH62940.1"/>
    <property type="molecule type" value="Genomic_DNA"/>
</dbReference>
<gene>
    <name evidence="5" type="ORF">XA68_10993</name>
</gene>
<evidence type="ECO:0000256" key="4">
    <source>
        <dbReference type="ARBA" id="ARBA00023004"/>
    </source>
</evidence>
<evidence type="ECO:0000313" key="6">
    <source>
        <dbReference type="Proteomes" id="UP000037136"/>
    </source>
</evidence>
<evidence type="ECO:0000256" key="3">
    <source>
        <dbReference type="ARBA" id="ARBA00022723"/>
    </source>
</evidence>
<comment type="similarity">
    <text evidence="1">Belongs to the cytochrome P450 family.</text>
</comment>
<dbReference type="SUPFAM" id="SSF48264">
    <property type="entry name" value="Cytochrome P450"/>
    <property type="match status" value="1"/>
</dbReference>
<reference evidence="5 6" key="2">
    <citation type="journal article" date="2017" name="Sci. Rep.">
        <title>Ant-infecting Ophiocordyceps genomes reveal a high diversity of potential behavioral manipulation genes and a possible major role for enterotoxins.</title>
        <authorList>
            <person name="de Bekker C."/>
            <person name="Ohm R.A."/>
            <person name="Evans H.C."/>
            <person name="Brachmann A."/>
            <person name="Hughes D.P."/>
        </authorList>
    </citation>
    <scope>NUCLEOTIDE SEQUENCE [LARGE SCALE GENOMIC DNA]</scope>
    <source>
        <strain evidence="5 6">SC16a</strain>
    </source>
</reference>
<keyword evidence="3" id="KW-0479">Metal-binding</keyword>
<dbReference type="OrthoDB" id="4916200at2759"/>
<dbReference type="GO" id="GO:0004497">
    <property type="term" value="F:monooxygenase activity"/>
    <property type="evidence" value="ECO:0007669"/>
    <property type="project" value="InterPro"/>
</dbReference>
<dbReference type="GO" id="GO:0016705">
    <property type="term" value="F:oxidoreductase activity, acting on paired donors, with incorporation or reduction of molecular oxygen"/>
    <property type="evidence" value="ECO:0007669"/>
    <property type="project" value="InterPro"/>
</dbReference>
<name>A0A2A9PQB8_OPHUN</name>
<dbReference type="AlphaFoldDB" id="A0A2A9PQB8"/>
<evidence type="ECO:0000313" key="5">
    <source>
        <dbReference type="EMBL" id="PFH62940.1"/>
    </source>
</evidence>
<proteinExistence type="inferred from homology"/>
<dbReference type="PANTHER" id="PTHR24305:SF166">
    <property type="entry name" value="CYTOCHROME P450 12A4, MITOCHONDRIAL-RELATED"/>
    <property type="match status" value="1"/>
</dbReference>
<evidence type="ECO:0008006" key="7">
    <source>
        <dbReference type="Google" id="ProtNLM"/>
    </source>
</evidence>